<protein>
    <submittedName>
        <fullName evidence="6">Putative apoptosis inducing factor</fullName>
    </submittedName>
</protein>
<name>D3BJC9_HETP5</name>
<dbReference type="InterPro" id="IPR036188">
    <property type="entry name" value="FAD/NAD-bd_sf"/>
</dbReference>
<evidence type="ECO:0000256" key="3">
    <source>
        <dbReference type="ARBA" id="ARBA00022827"/>
    </source>
</evidence>
<dbReference type="STRING" id="670386.D3BJC9"/>
<dbReference type="GO" id="GO:0004174">
    <property type="term" value="F:electron-transferring-flavoprotein dehydrogenase activity"/>
    <property type="evidence" value="ECO:0007669"/>
    <property type="project" value="TreeGrafter"/>
</dbReference>
<dbReference type="EMBL" id="ADBJ01000038">
    <property type="protein sequence ID" value="EFA78009.1"/>
    <property type="molecule type" value="Genomic_DNA"/>
</dbReference>
<dbReference type="RefSeq" id="XP_020430137.1">
    <property type="nucleotide sequence ID" value="XM_020579462.1"/>
</dbReference>
<comment type="caution">
    <text evidence="6">The sequence shown here is derived from an EMBL/GenBank/DDBJ whole genome shotgun (WGS) entry which is preliminary data.</text>
</comment>
<keyword evidence="7" id="KW-1185">Reference proteome</keyword>
<evidence type="ECO:0000256" key="4">
    <source>
        <dbReference type="ARBA" id="ARBA00023002"/>
    </source>
</evidence>
<dbReference type="PRINTS" id="PR00368">
    <property type="entry name" value="FADPNR"/>
</dbReference>
<evidence type="ECO:0000256" key="2">
    <source>
        <dbReference type="ARBA" id="ARBA00022630"/>
    </source>
</evidence>
<organism evidence="6 7">
    <name type="scientific">Heterostelium pallidum (strain ATCC 26659 / Pp 5 / PN500)</name>
    <name type="common">Cellular slime mold</name>
    <name type="synonym">Polysphondylium pallidum</name>
    <dbReference type="NCBI Taxonomy" id="670386"/>
    <lineage>
        <taxon>Eukaryota</taxon>
        <taxon>Amoebozoa</taxon>
        <taxon>Evosea</taxon>
        <taxon>Eumycetozoa</taxon>
        <taxon>Dictyostelia</taxon>
        <taxon>Acytosteliales</taxon>
        <taxon>Acytosteliaceae</taxon>
        <taxon>Heterostelium</taxon>
    </lineage>
</organism>
<accession>D3BJC9</accession>
<reference evidence="6 7" key="1">
    <citation type="journal article" date="2011" name="Genome Res.">
        <title>Phylogeny-wide analysis of social amoeba genomes highlights ancient origins for complex intercellular communication.</title>
        <authorList>
            <person name="Heidel A.J."/>
            <person name="Lawal H.M."/>
            <person name="Felder M."/>
            <person name="Schilde C."/>
            <person name="Helps N.R."/>
            <person name="Tunggal B."/>
            <person name="Rivero F."/>
            <person name="John U."/>
            <person name="Schleicher M."/>
            <person name="Eichinger L."/>
            <person name="Platzer M."/>
            <person name="Noegel A.A."/>
            <person name="Schaap P."/>
            <person name="Gloeckner G."/>
        </authorList>
    </citation>
    <scope>NUCLEOTIDE SEQUENCE [LARGE SCALE GENOMIC DNA]</scope>
    <source>
        <strain evidence="7">ATCC 26659 / Pp 5 / PN500</strain>
    </source>
</reference>
<dbReference type="InParanoid" id="D3BJC9"/>
<gene>
    <name evidence="6" type="primary">aifB</name>
    <name evidence="6" type="ORF">PPL_08654</name>
</gene>
<dbReference type="InterPro" id="IPR023753">
    <property type="entry name" value="FAD/NAD-binding_dom"/>
</dbReference>
<dbReference type="Pfam" id="PF07992">
    <property type="entry name" value="Pyr_redox_2"/>
    <property type="match status" value="1"/>
</dbReference>
<dbReference type="PANTHER" id="PTHR43735">
    <property type="entry name" value="APOPTOSIS-INDUCING FACTOR 1"/>
    <property type="match status" value="1"/>
</dbReference>
<dbReference type="AlphaFoldDB" id="D3BJC9"/>
<dbReference type="Gene3D" id="3.50.50.60">
    <property type="entry name" value="FAD/NAD(P)-binding domain"/>
    <property type="match status" value="2"/>
</dbReference>
<dbReference type="OMA" id="YANIHIV"/>
<keyword evidence="2" id="KW-0285">Flavoprotein</keyword>
<dbReference type="GeneID" id="31364133"/>
<evidence type="ECO:0000313" key="7">
    <source>
        <dbReference type="Proteomes" id="UP000001396"/>
    </source>
</evidence>
<comment type="similarity">
    <text evidence="1">Belongs to the FAD-dependent oxidoreductase family.</text>
</comment>
<keyword evidence="4" id="KW-0560">Oxidoreductase</keyword>
<feature type="domain" description="FAD/NAD(P)-binding" evidence="5">
    <location>
        <begin position="7"/>
        <end position="274"/>
    </location>
</feature>
<evidence type="ECO:0000259" key="5">
    <source>
        <dbReference type="Pfam" id="PF07992"/>
    </source>
</evidence>
<sequence length="283" mass="31861">MSHHPKKKVVIVGGGYSGVYLAKSIDDRFDVTLVERKQLFFHNITALRLVVQPDLCEKVFIPMNNLLKNGRIIHKLAVEITPKMVVLDDGDVLTFDYLVIATGSNNMTPYKSPTDTSNLYPYYQRLQETVKKARSVAIIGGSTIGVELAGEIACEYPNKPVTLVQHIGRLCSHRLGDKFSDKLIKKMTKMGIKVMMNTVVDIPPEAVSNRNNMAVVEYELKEQVLLTDKNEKIEADLVFWCLGNRPNSEALRAHFGGSIDHMGHLKVNESMQVEGHENNYEKY</sequence>
<dbReference type="GO" id="GO:0005737">
    <property type="term" value="C:cytoplasm"/>
    <property type="evidence" value="ECO:0007669"/>
    <property type="project" value="TreeGrafter"/>
</dbReference>
<proteinExistence type="inferred from homology"/>
<dbReference type="SUPFAM" id="SSF51905">
    <property type="entry name" value="FAD/NAD(P)-binding domain"/>
    <property type="match status" value="1"/>
</dbReference>
<dbReference type="Proteomes" id="UP000001396">
    <property type="component" value="Unassembled WGS sequence"/>
</dbReference>
<evidence type="ECO:0000313" key="6">
    <source>
        <dbReference type="EMBL" id="EFA78009.1"/>
    </source>
</evidence>
<evidence type="ECO:0000256" key="1">
    <source>
        <dbReference type="ARBA" id="ARBA00006442"/>
    </source>
</evidence>
<dbReference type="GO" id="GO:0050660">
    <property type="term" value="F:flavin adenine dinucleotide binding"/>
    <property type="evidence" value="ECO:0007669"/>
    <property type="project" value="TreeGrafter"/>
</dbReference>
<keyword evidence="3" id="KW-0274">FAD</keyword>
<dbReference type="PANTHER" id="PTHR43735:SF3">
    <property type="entry name" value="FERROPTOSIS SUPPRESSOR PROTEIN 1"/>
    <property type="match status" value="1"/>
</dbReference>